<proteinExistence type="predicted"/>
<feature type="region of interest" description="Disordered" evidence="1">
    <location>
        <begin position="31"/>
        <end position="54"/>
    </location>
</feature>
<dbReference type="Proteomes" id="UP001341840">
    <property type="component" value="Unassembled WGS sequence"/>
</dbReference>
<evidence type="ECO:0000256" key="1">
    <source>
        <dbReference type="SAM" id="MobiDB-lite"/>
    </source>
</evidence>
<organism evidence="2 3">
    <name type="scientific">Stylosanthes scabra</name>
    <dbReference type="NCBI Taxonomy" id="79078"/>
    <lineage>
        <taxon>Eukaryota</taxon>
        <taxon>Viridiplantae</taxon>
        <taxon>Streptophyta</taxon>
        <taxon>Embryophyta</taxon>
        <taxon>Tracheophyta</taxon>
        <taxon>Spermatophyta</taxon>
        <taxon>Magnoliopsida</taxon>
        <taxon>eudicotyledons</taxon>
        <taxon>Gunneridae</taxon>
        <taxon>Pentapetalae</taxon>
        <taxon>rosids</taxon>
        <taxon>fabids</taxon>
        <taxon>Fabales</taxon>
        <taxon>Fabaceae</taxon>
        <taxon>Papilionoideae</taxon>
        <taxon>50 kb inversion clade</taxon>
        <taxon>dalbergioids sensu lato</taxon>
        <taxon>Dalbergieae</taxon>
        <taxon>Pterocarpus clade</taxon>
        <taxon>Stylosanthes</taxon>
    </lineage>
</organism>
<comment type="caution">
    <text evidence="2">The sequence shown here is derived from an EMBL/GenBank/DDBJ whole genome shotgun (WGS) entry which is preliminary data.</text>
</comment>
<sequence>MEEEALEELKKLEAQYPNQFEHLKNELRSFITQLQSNHSQTDSPPHPENNNIHYDTQESTSLEQMKKIKSYGLGLALADKVMNMEGKIDEEGCELVESPRTVIVKHHHPHHSSMKKKKRKVDRVDLVLERAQACLKKIRHLKTSLLPPQPH</sequence>
<reference evidence="2 3" key="1">
    <citation type="journal article" date="2023" name="Plants (Basel)">
        <title>Bridging the Gap: Combining Genomics and Transcriptomics Approaches to Understand Stylosanthes scabra, an Orphan Legume from the Brazilian Caatinga.</title>
        <authorList>
            <person name="Ferreira-Neto J.R.C."/>
            <person name="da Silva M.D."/>
            <person name="Binneck E."/>
            <person name="de Melo N.F."/>
            <person name="da Silva R.H."/>
            <person name="de Melo A.L.T.M."/>
            <person name="Pandolfi V."/>
            <person name="Bustamante F.O."/>
            <person name="Brasileiro-Vidal A.C."/>
            <person name="Benko-Iseppon A.M."/>
        </authorList>
    </citation>
    <scope>NUCLEOTIDE SEQUENCE [LARGE SCALE GENOMIC DNA]</scope>
    <source>
        <tissue evidence="2">Leaves</tissue>
    </source>
</reference>
<dbReference type="EMBL" id="JASCZI010092410">
    <property type="protein sequence ID" value="MED6152345.1"/>
    <property type="molecule type" value="Genomic_DNA"/>
</dbReference>
<evidence type="ECO:0000313" key="3">
    <source>
        <dbReference type="Proteomes" id="UP001341840"/>
    </source>
</evidence>
<name>A0ABU6TVV4_9FABA</name>
<keyword evidence="3" id="KW-1185">Reference proteome</keyword>
<gene>
    <name evidence="2" type="ORF">PIB30_090998</name>
</gene>
<evidence type="ECO:0000313" key="2">
    <source>
        <dbReference type="EMBL" id="MED6152345.1"/>
    </source>
</evidence>
<accession>A0ABU6TVV4</accession>
<protein>
    <submittedName>
        <fullName evidence="2">Uncharacterized protein</fullName>
    </submittedName>
</protein>